<keyword evidence="2" id="KW-1185">Reference proteome</keyword>
<proteinExistence type="predicted"/>
<sequence length="197" mass="22206">MEIQQLTIDRDRIRQMRKDRDEANHERQASIEHLKFTGYFWIDPTNIGSATDIADFEAKFAALEAQIPVDTRFVVGDHVFKVVTLGTAGETLVTGFSTKSLLDMGHCTTSQSTLEAIMRSAQRDLQEALDEYQIDDNAVYVNMEVFNQIKGEAAREGDFSFGDRVLINQKPYEIVGLGTPSEVLVNNWSTLSLREVI</sequence>
<dbReference type="Proteomes" id="UP000760407">
    <property type="component" value="Unassembled WGS sequence"/>
</dbReference>
<protein>
    <submittedName>
        <fullName evidence="1">Uncharacterized protein</fullName>
    </submittedName>
</protein>
<gene>
    <name evidence="1" type="ORF">IBE52_07020</name>
</gene>
<accession>A0ABS1GDA7</accession>
<evidence type="ECO:0000313" key="1">
    <source>
        <dbReference type="EMBL" id="MBK2302663.1"/>
    </source>
</evidence>
<organism evidence="1 2">
    <name type="scientific">Francisella philomiragia</name>
    <dbReference type="NCBI Taxonomy" id="28110"/>
    <lineage>
        <taxon>Bacteria</taxon>
        <taxon>Pseudomonadati</taxon>
        <taxon>Pseudomonadota</taxon>
        <taxon>Gammaproteobacteria</taxon>
        <taxon>Thiotrichales</taxon>
        <taxon>Francisellaceae</taxon>
        <taxon>Francisella</taxon>
    </lineage>
</organism>
<reference evidence="1 2" key="1">
    <citation type="submission" date="2020-08" db="EMBL/GenBank/DDBJ databases">
        <title>Comparative genomics of Francisella species.</title>
        <authorList>
            <person name="Sahl J."/>
            <person name="Sjodin A."/>
            <person name="Wagner D."/>
            <person name="Forsman M."/>
        </authorList>
    </citation>
    <scope>NUCLEOTIDE SEQUENCE [LARGE SCALE GENOMIC DNA]</scope>
    <source>
        <strain evidence="1 2">F1093</strain>
    </source>
</reference>
<dbReference type="EMBL" id="JACTSG010000004">
    <property type="protein sequence ID" value="MBK2302663.1"/>
    <property type="molecule type" value="Genomic_DNA"/>
</dbReference>
<evidence type="ECO:0000313" key="2">
    <source>
        <dbReference type="Proteomes" id="UP000760407"/>
    </source>
</evidence>
<comment type="caution">
    <text evidence="1">The sequence shown here is derived from an EMBL/GenBank/DDBJ whole genome shotgun (WGS) entry which is preliminary data.</text>
</comment>
<name>A0ABS1GDA7_9GAMM</name>
<dbReference type="RefSeq" id="WP_200166833.1">
    <property type="nucleotide sequence ID" value="NZ_JACTSG010000004.1"/>
</dbReference>